<comment type="similarity">
    <text evidence="8 10">Belongs to the E3 ubiquitin-protein ligase UBR1-like family.</text>
</comment>
<keyword evidence="7 10" id="KW-0862">Zinc</keyword>
<dbReference type="PANTHER" id="PTHR21497:SF39">
    <property type="entry name" value="E3 UBIQUITIN-PROTEIN LIGASE UBR3"/>
    <property type="match status" value="1"/>
</dbReference>
<evidence type="ECO:0000256" key="5">
    <source>
        <dbReference type="ARBA" id="ARBA00022771"/>
    </source>
</evidence>
<dbReference type="Gene3D" id="2.10.110.30">
    <property type="match status" value="1"/>
</dbReference>
<dbReference type="SMART" id="SM00396">
    <property type="entry name" value="ZnF_UBR1"/>
    <property type="match status" value="1"/>
</dbReference>
<comment type="catalytic activity">
    <reaction evidence="1 10">
        <text>S-ubiquitinyl-[E2 ubiquitin-conjugating enzyme]-L-cysteine + [acceptor protein]-L-lysine = [E2 ubiquitin-conjugating enzyme]-L-cysteine + N(6)-ubiquitinyl-[acceptor protein]-L-lysine.</text>
        <dbReference type="EC" id="2.3.2.27"/>
    </reaction>
</comment>
<feature type="region of interest" description="Disordered" evidence="11">
    <location>
        <begin position="2017"/>
        <end position="2050"/>
    </location>
</feature>
<evidence type="ECO:0000256" key="9">
    <source>
        <dbReference type="PROSITE-ProRule" id="PRU00508"/>
    </source>
</evidence>
<dbReference type="GO" id="GO:0005737">
    <property type="term" value="C:cytoplasm"/>
    <property type="evidence" value="ECO:0007669"/>
    <property type="project" value="TreeGrafter"/>
</dbReference>
<evidence type="ECO:0000256" key="4">
    <source>
        <dbReference type="ARBA" id="ARBA00022723"/>
    </source>
</evidence>
<feature type="zinc finger region" description="UBR-type" evidence="9">
    <location>
        <begin position="106"/>
        <end position="177"/>
    </location>
</feature>
<feature type="compositionally biased region" description="Low complexity" evidence="11">
    <location>
        <begin position="2029"/>
        <end position="2042"/>
    </location>
</feature>
<dbReference type="InterPro" id="IPR003126">
    <property type="entry name" value="Znf_UBR"/>
</dbReference>
<feature type="domain" description="UBR-type" evidence="12">
    <location>
        <begin position="106"/>
        <end position="177"/>
    </location>
</feature>
<sequence length="2241" mass="249918">MELFEIGIPTVKDESDFIKSVCLRFQTTPMEIHDKLTADCIAGNFDSPLCRGIKSMFRYDCLCGSLGPPSQHSIHLLLTKLFAHLIAGPKGIDELTSALKNYDFSARCSLVWTGDYFAYRCRTCGLTPSMSLCGACFTAGNHENHDFNKFKSMCGGACDCGDQSVIRSSGNCRFHGADKVANRPCPPKELTAVLEFLLPSVMKALMFWFWDRSKGEEVSLTETEAPLLYFLHRLHACGWVTQKLMADVLINPDIYQNLLTESACTSACRSFLASVASDPCLSIKDVENTQKLNHKTLLDAFLFMITKLRFPESLGTLLIGLLAVSKFKEKFLDSYVDHYSRMASTLMITARVRNISPEASMQLNNRIVHISVQLFSGEEPAYRMVKERSVHYIIVTWMRNMFAHSRTRLDDRGNMVVNCDAVLIQNNAFWPLTSDLNNLLSHKSVADIFVEDKHFLSLWTDILRSMQFMNCFSMKEGSHIEYETLACYHGLTMEIEVGITSMWYIWQHYKSPPEKAHCLMYTNACLETLANHLTHLGRLVASSTQWTHPIRGPLSLHLPLSRHAACFLWLSVLTHQADLKTLMAPFLKPNSNVLRRLMEELANVLLGCHEVIIGYWVRNGQPIRQSVMHYMQSQLCYSMIDLDIFFFQVCAALLHPVYVLNALVDQSRLLQSFCFHRELMSLTTPSSSTATIDRQPMAIEAWLTNLCWIIDLRNNLGLSETGLIEKELVCFLAPDSRKRSDLSYLLPDRCGLPTNSSAIDECLEKVATYSAPSCDNISGSLVSGHYFLKPELWHEKFDPVFYSLRITSKRELASAMEKYRNHCRQIDRTQNTSAFWPPYRLPLELSPEFVDLENVLHSRHLHYLLFCLLSLYVYGDPLMTEESLVIVIHLLYRAVVAGGVLLKEGQDPNRLDVAVEPTMPHFDPIECTEACMAATNREAELQAMQFADADSETEEDEEESEEIEEGKATPVTEASTAEPMDVQESPVINRASTSSVSTAFVRKPSLKRTYAFRVRRPPTIPLKWDLSIVACPYPAPKSTPTIFDNLSTWIATSQQTVVQASLEVKTTQENLEYTLPKRDESCPMVDSLLSLLVKAHARLQWNHLVNTVDSQAPQSSVATCSSAAAAAAQDSAFINLAAQADPQAASDVSALAARCMSVLNDTNIGESGGEHSGTGPISSPLARALQAGSPNATPEERMLAALNQMAPELRYFAVGQPAYKIPEEKRNDNGVECGDGVFWVTRLLDKIVELSDECKTQLKMFIERAKDPFNMNEDSKPVTEAADSSLLLSGLQNNTLARAQRKRAASERRKRLLDQMASKQRAFASNFLKDIEMDKLDDDTMDNLESKMDYDYDCVICQAVPPEPQPMVLLVMLCESGLMQQMRNYPNLPQLSGERMFYSQSYLSEEVCLPRPMPIVPPEVRHRMDNAFPRGEPHSTVDPDAIGSSSRIAFSRLPGTLIMSPSSTIGSHTNNVSHADVLEPVAYVESRRWWNLALPMSVSLSLPLLRSGVLLQTCGHAVHRECFQRYRHQSMHQGGISSTRWLASCPLCRRDVHYLLPLHRTTNSENAVSSSEATTAVSAHKVPDAHSPVFQCLREKLTSLTQQEHSFWSNLVGGGDDDPQNRYSLMADLFGKVSEVAVLLRTQFEAELSVLMVCPSQYHSVVRRCLFQELMNYMRYVYRSPSDLVSLVDSLTLASIPGLNNPASSKQPSPSATSSGVSPMFGLCNDPADVFLTLLPHVWPNQDHFLALSAACICLSYTRALVGLVLGQIPSTSNGSYLYSQRSAVQCTQDRMKNIPSPLKSNILAVVSCLNHLLDSLPCSSSENEKNASMRNFFATTYSTTSNAPSDVAVNIQTAANLEMLQLTSAPMEAGRELQDHVISRVLPCLRLVALCYARWLDSFHVHDENSSGPVAALSLPFVGVLSNAEAPELEKGQLVKEFLALGSFLGIGYLLPAAEDEDDPMLGVGPLLPFVQAAALRSGLTESLDGPTALDELLHRWINQMSSTFRRESILSIETSPDVPPPVCSSLDAPATADSSIDAPSSPSPPTLRQTLRTFYPFRSRPLRGGPHLTLSQSGVGQRPETTAIDWVKYLGPLMSIGGQLYPPRLIRPPHAFDDLFNSLHLVACATSRHQFQKNVLCLICGQLLCDICFPNLGQLMYQHAYRCDGFAGVALEINTSLVHVSLGLSSCEWGSIYLDSYGEEDLDLKRGKPLFLNEERFAMLESQWLSHSFRHVLKHWRHN</sequence>
<dbReference type="Pfam" id="PF18995">
    <property type="entry name" value="PRT6_C"/>
    <property type="match status" value="1"/>
</dbReference>
<evidence type="ECO:0000256" key="8">
    <source>
        <dbReference type="ARBA" id="ARBA00046341"/>
    </source>
</evidence>
<dbReference type="Gene3D" id="3.30.40.10">
    <property type="entry name" value="Zinc/RING finger domain, C3HC4 (zinc finger)"/>
    <property type="match status" value="1"/>
</dbReference>
<accession>A0A5K3FCL9</accession>
<dbReference type="GO" id="GO:0016567">
    <property type="term" value="P:protein ubiquitination"/>
    <property type="evidence" value="ECO:0007669"/>
    <property type="project" value="UniProtKB-UniRule"/>
</dbReference>
<dbReference type="InterPro" id="IPR039164">
    <property type="entry name" value="UBR1-like"/>
</dbReference>
<dbReference type="GO" id="GO:0008270">
    <property type="term" value="F:zinc ion binding"/>
    <property type="evidence" value="ECO:0007669"/>
    <property type="project" value="UniProtKB-UniRule"/>
</dbReference>
<protein>
    <recommendedName>
        <fullName evidence="10">E3 ubiquitin-protein ligase</fullName>
        <ecNumber evidence="10">2.3.2.27</ecNumber>
    </recommendedName>
</protein>
<evidence type="ECO:0000256" key="6">
    <source>
        <dbReference type="ARBA" id="ARBA00022786"/>
    </source>
</evidence>
<dbReference type="Pfam" id="PF02207">
    <property type="entry name" value="zf-UBR"/>
    <property type="match status" value="1"/>
</dbReference>
<dbReference type="WBParaSite" id="MCU_007242-RB">
    <property type="protein sequence ID" value="MCU_007242-RB"/>
    <property type="gene ID" value="MCU_007242"/>
</dbReference>
<evidence type="ECO:0000313" key="13">
    <source>
        <dbReference type="WBParaSite" id="MCU_007242-RB"/>
    </source>
</evidence>
<evidence type="ECO:0000256" key="7">
    <source>
        <dbReference type="ARBA" id="ARBA00022833"/>
    </source>
</evidence>
<keyword evidence="3 10" id="KW-0808">Transferase</keyword>
<dbReference type="EC" id="2.3.2.27" evidence="10"/>
<dbReference type="GO" id="GO:0000151">
    <property type="term" value="C:ubiquitin ligase complex"/>
    <property type="evidence" value="ECO:0007669"/>
    <property type="project" value="TreeGrafter"/>
</dbReference>
<keyword evidence="4 10" id="KW-0479">Metal-binding</keyword>
<reference evidence="13" key="1">
    <citation type="submission" date="2019-11" db="UniProtKB">
        <authorList>
            <consortium name="WormBaseParasite"/>
        </authorList>
    </citation>
    <scope>IDENTIFICATION</scope>
</reference>
<evidence type="ECO:0000256" key="3">
    <source>
        <dbReference type="ARBA" id="ARBA00022679"/>
    </source>
</evidence>
<name>A0A5K3FCL9_MESCO</name>
<evidence type="ECO:0000256" key="1">
    <source>
        <dbReference type="ARBA" id="ARBA00000900"/>
    </source>
</evidence>
<feature type="compositionally biased region" description="Acidic residues" evidence="11">
    <location>
        <begin position="949"/>
        <end position="964"/>
    </location>
</feature>
<proteinExistence type="inferred from homology"/>
<dbReference type="CDD" id="cd19673">
    <property type="entry name" value="UBR-box_UBR3"/>
    <property type="match status" value="1"/>
</dbReference>
<evidence type="ECO:0000256" key="11">
    <source>
        <dbReference type="SAM" id="MobiDB-lite"/>
    </source>
</evidence>
<dbReference type="PROSITE" id="PS51157">
    <property type="entry name" value="ZF_UBR"/>
    <property type="match status" value="1"/>
</dbReference>
<dbReference type="GO" id="GO:0061630">
    <property type="term" value="F:ubiquitin protein ligase activity"/>
    <property type="evidence" value="ECO:0007669"/>
    <property type="project" value="UniProtKB-UniRule"/>
</dbReference>
<dbReference type="Pfam" id="PF22960">
    <property type="entry name" value="WHD_UBR1"/>
    <property type="match status" value="1"/>
</dbReference>
<dbReference type="InterPro" id="IPR055194">
    <property type="entry name" value="UBR1-like_WH"/>
</dbReference>
<dbReference type="GO" id="GO:0071596">
    <property type="term" value="P:ubiquitin-dependent protein catabolic process via the N-end rule pathway"/>
    <property type="evidence" value="ECO:0007669"/>
    <property type="project" value="UniProtKB-UniRule"/>
</dbReference>
<comment type="pathway">
    <text evidence="2 10">Protein modification; protein ubiquitination.</text>
</comment>
<dbReference type="UniPathway" id="UPA00143"/>
<evidence type="ECO:0000259" key="12">
    <source>
        <dbReference type="PROSITE" id="PS51157"/>
    </source>
</evidence>
<dbReference type="FunFam" id="2.10.110.30:FF:000002">
    <property type="entry name" value="Putative e3 ubiquitin-protein ligase ubr3"/>
    <property type="match status" value="1"/>
</dbReference>
<evidence type="ECO:0000256" key="2">
    <source>
        <dbReference type="ARBA" id="ARBA00004906"/>
    </source>
</evidence>
<dbReference type="InterPro" id="IPR044046">
    <property type="entry name" value="E3_ligase_UBR-like_C"/>
</dbReference>
<comment type="function">
    <text evidence="10">Ubiquitin ligase protein which is a component of the N-end rule pathway. Recognizes and binds to proteins bearing specific N-terminal residues that are destabilizing according to the N-end rule, leading to their ubiquitination and subsequent degradation.</text>
</comment>
<keyword evidence="6 10" id="KW-0833">Ubl conjugation pathway</keyword>
<dbReference type="InterPro" id="IPR013083">
    <property type="entry name" value="Znf_RING/FYVE/PHD"/>
</dbReference>
<evidence type="ECO:0000256" key="10">
    <source>
        <dbReference type="RuleBase" id="RU366018"/>
    </source>
</evidence>
<dbReference type="SUPFAM" id="SSF57850">
    <property type="entry name" value="RING/U-box"/>
    <property type="match status" value="1"/>
</dbReference>
<dbReference type="PANTHER" id="PTHR21497">
    <property type="entry name" value="UBIQUITIN LIGASE E3 ALPHA-RELATED"/>
    <property type="match status" value="1"/>
</dbReference>
<feature type="region of interest" description="Disordered" evidence="11">
    <location>
        <begin position="947"/>
        <end position="989"/>
    </location>
</feature>
<keyword evidence="5 10" id="KW-0863">Zinc-finger</keyword>
<organism evidence="13">
    <name type="scientific">Mesocestoides corti</name>
    <name type="common">Flatworm</name>
    <dbReference type="NCBI Taxonomy" id="53468"/>
    <lineage>
        <taxon>Eukaryota</taxon>
        <taxon>Metazoa</taxon>
        <taxon>Spiralia</taxon>
        <taxon>Lophotrochozoa</taxon>
        <taxon>Platyhelminthes</taxon>
        <taxon>Cestoda</taxon>
        <taxon>Eucestoda</taxon>
        <taxon>Cyclophyllidea</taxon>
        <taxon>Mesocestoididae</taxon>
        <taxon>Mesocestoides</taxon>
    </lineage>
</organism>